<reference evidence="2" key="1">
    <citation type="journal article" date="2021" name="Front. Microbiol.">
        <title>Comprehensive Comparative Genomics and Phenotyping of Methylobacterium Species.</title>
        <authorList>
            <person name="Alessa O."/>
            <person name="Ogura Y."/>
            <person name="Fujitani Y."/>
            <person name="Takami H."/>
            <person name="Hayashi T."/>
            <person name="Sahin N."/>
            <person name="Tani A."/>
        </authorList>
    </citation>
    <scope>NUCLEOTIDE SEQUENCE</scope>
    <source>
        <strain evidence="2">DSM 17168</strain>
    </source>
</reference>
<evidence type="ECO:0000313" key="3">
    <source>
        <dbReference type="Proteomes" id="UP001055153"/>
    </source>
</evidence>
<keyword evidence="3" id="KW-1185">Reference proteome</keyword>
<accession>A0ABQ4S9V0</accession>
<evidence type="ECO:0000256" key="1">
    <source>
        <dbReference type="SAM" id="MobiDB-lite"/>
    </source>
</evidence>
<comment type="caution">
    <text evidence="2">The sequence shown here is derived from an EMBL/GenBank/DDBJ whole genome shotgun (WGS) entry which is preliminary data.</text>
</comment>
<reference evidence="2" key="2">
    <citation type="submission" date="2021-08" db="EMBL/GenBank/DDBJ databases">
        <authorList>
            <person name="Tani A."/>
            <person name="Ola A."/>
            <person name="Ogura Y."/>
            <person name="Katsura K."/>
            <person name="Hayashi T."/>
        </authorList>
    </citation>
    <scope>NUCLEOTIDE SEQUENCE</scope>
    <source>
        <strain evidence="2">DSM 17168</strain>
    </source>
</reference>
<sequence length="83" mass="9021">MLSSPVIDLTGNLEPASAGPRTAPPTRHELYCSRQPDLVICDKAIEATFCRLNDFCRIATSYDKLAPNYASALALAAVTAYWC</sequence>
<organism evidence="2 3">
    <name type="scientific">Methylobacterium isbiliense</name>
    <dbReference type="NCBI Taxonomy" id="315478"/>
    <lineage>
        <taxon>Bacteria</taxon>
        <taxon>Pseudomonadati</taxon>
        <taxon>Pseudomonadota</taxon>
        <taxon>Alphaproteobacteria</taxon>
        <taxon>Hyphomicrobiales</taxon>
        <taxon>Methylobacteriaceae</taxon>
        <taxon>Methylobacterium</taxon>
    </lineage>
</organism>
<dbReference type="EMBL" id="BPQQ01000020">
    <property type="protein sequence ID" value="GJD99965.1"/>
    <property type="molecule type" value="Genomic_DNA"/>
</dbReference>
<name>A0ABQ4S9V0_9HYPH</name>
<feature type="region of interest" description="Disordered" evidence="1">
    <location>
        <begin position="1"/>
        <end position="24"/>
    </location>
</feature>
<gene>
    <name evidence="2" type="ORF">GMJLKIPL_1883</name>
</gene>
<evidence type="ECO:0000313" key="2">
    <source>
        <dbReference type="EMBL" id="GJD99965.1"/>
    </source>
</evidence>
<dbReference type="Proteomes" id="UP001055153">
    <property type="component" value="Unassembled WGS sequence"/>
</dbReference>
<proteinExistence type="predicted"/>
<protein>
    <recommendedName>
        <fullName evidence="4">Transposase</fullName>
    </recommendedName>
</protein>
<evidence type="ECO:0008006" key="4">
    <source>
        <dbReference type="Google" id="ProtNLM"/>
    </source>
</evidence>